<organism evidence="1 2">
    <name type="scientific">Thiopseudomonas acetoxidans</name>
    <dbReference type="NCBI Taxonomy" id="3041622"/>
    <lineage>
        <taxon>Bacteria</taxon>
        <taxon>Pseudomonadati</taxon>
        <taxon>Pseudomonadota</taxon>
        <taxon>Gammaproteobacteria</taxon>
        <taxon>Pseudomonadales</taxon>
        <taxon>Pseudomonadaceae</taxon>
        <taxon>Thiopseudomonas</taxon>
    </lineage>
</organism>
<dbReference type="Proteomes" id="UP001241056">
    <property type="component" value="Unassembled WGS sequence"/>
</dbReference>
<protein>
    <submittedName>
        <fullName evidence="1">Uncharacterized protein</fullName>
    </submittedName>
</protein>
<keyword evidence="2" id="KW-1185">Reference proteome</keyword>
<sequence>MLLKLSQEDEVQNTEMSRFIPQQIREHALDNLEYWGCVPGGSEHS</sequence>
<name>A0ABT7SS07_9GAMM</name>
<dbReference type="RefSeq" id="WP_289411828.1">
    <property type="nucleotide sequence ID" value="NZ_JAUCDY010000024.1"/>
</dbReference>
<evidence type="ECO:0000313" key="2">
    <source>
        <dbReference type="Proteomes" id="UP001241056"/>
    </source>
</evidence>
<accession>A0ABT7SS07</accession>
<evidence type="ECO:0000313" key="1">
    <source>
        <dbReference type="EMBL" id="MDM7858978.1"/>
    </source>
</evidence>
<reference evidence="1 2" key="1">
    <citation type="submission" date="2023-06" db="EMBL/GenBank/DDBJ databases">
        <title>Thiopseudomonas sp. CY1220 draft genome sequence.</title>
        <authorList>
            <person name="Zhao G."/>
            <person name="An M."/>
        </authorList>
    </citation>
    <scope>NUCLEOTIDE SEQUENCE [LARGE SCALE GENOMIC DNA]</scope>
    <source>
        <strain evidence="1 2">CY1220</strain>
    </source>
</reference>
<comment type="caution">
    <text evidence="1">The sequence shown here is derived from an EMBL/GenBank/DDBJ whole genome shotgun (WGS) entry which is preliminary data.</text>
</comment>
<gene>
    <name evidence="1" type="ORF">QEZ41_11965</name>
</gene>
<dbReference type="EMBL" id="JAUCDY010000024">
    <property type="protein sequence ID" value="MDM7858978.1"/>
    <property type="molecule type" value="Genomic_DNA"/>
</dbReference>
<proteinExistence type="predicted"/>